<evidence type="ECO:0000313" key="5">
    <source>
        <dbReference type="RefSeq" id="XP_032832408.1"/>
    </source>
</evidence>
<evidence type="ECO:0000256" key="2">
    <source>
        <dbReference type="SAM" id="MobiDB-lite"/>
    </source>
</evidence>
<keyword evidence="4" id="KW-1185">Reference proteome</keyword>
<evidence type="ECO:0000256" key="1">
    <source>
        <dbReference type="ARBA" id="ARBA00022700"/>
    </source>
</evidence>
<gene>
    <name evidence="5" type="primary">LOC116955439</name>
</gene>
<evidence type="ECO:0000259" key="3">
    <source>
        <dbReference type="PROSITE" id="PS50132"/>
    </source>
</evidence>
<dbReference type="FunFam" id="1.10.167.10:FF:000001">
    <property type="entry name" value="Putative regulator of g-protein signaling 12"/>
    <property type="match status" value="1"/>
</dbReference>
<dbReference type="PROSITE" id="PS50132">
    <property type="entry name" value="RGS"/>
    <property type="match status" value="1"/>
</dbReference>
<dbReference type="AlphaFoldDB" id="A0AAJ7U9L8"/>
<feature type="compositionally biased region" description="Pro residues" evidence="2">
    <location>
        <begin position="306"/>
        <end position="326"/>
    </location>
</feature>
<dbReference type="RefSeq" id="XP_032832408.1">
    <property type="nucleotide sequence ID" value="XM_032976517.1"/>
</dbReference>
<feature type="region of interest" description="Disordered" evidence="2">
    <location>
        <begin position="301"/>
        <end position="326"/>
    </location>
</feature>
<reference evidence="5" key="1">
    <citation type="submission" date="2025-08" db="UniProtKB">
        <authorList>
            <consortium name="RefSeq"/>
        </authorList>
    </citation>
    <scope>IDENTIFICATION</scope>
    <source>
        <tissue evidence="5">Sperm</tissue>
    </source>
</reference>
<dbReference type="PANTHER" id="PTHR10845">
    <property type="entry name" value="REGULATOR OF G PROTEIN SIGNALING"/>
    <property type="match status" value="1"/>
</dbReference>
<proteinExistence type="predicted"/>
<organism evidence="4 5">
    <name type="scientific">Petromyzon marinus</name>
    <name type="common">Sea lamprey</name>
    <dbReference type="NCBI Taxonomy" id="7757"/>
    <lineage>
        <taxon>Eukaryota</taxon>
        <taxon>Metazoa</taxon>
        <taxon>Chordata</taxon>
        <taxon>Craniata</taxon>
        <taxon>Vertebrata</taxon>
        <taxon>Cyclostomata</taxon>
        <taxon>Hyperoartia</taxon>
        <taxon>Petromyzontiformes</taxon>
        <taxon>Petromyzontidae</taxon>
        <taxon>Petromyzon</taxon>
    </lineage>
</organism>
<dbReference type="InterPro" id="IPR044926">
    <property type="entry name" value="RGS_subdomain_2"/>
</dbReference>
<accession>A0AAJ7U9L8</accession>
<dbReference type="Pfam" id="PF00615">
    <property type="entry name" value="RGS"/>
    <property type="match status" value="1"/>
</dbReference>
<dbReference type="GO" id="GO:0009968">
    <property type="term" value="P:negative regulation of signal transduction"/>
    <property type="evidence" value="ECO:0007669"/>
    <property type="project" value="UniProtKB-KW"/>
</dbReference>
<sequence length="326" mass="34889">MLGRREAPAAAAATAWRRARSEDDLLAATAAGRGGSARKAWPHFRAGAAAAAAASTDAGREAAGGRHFLSSGRASMGGDDPAVYAPFLNFQKEALLQNRDASAGDGAGGQGLGADLACEASKHKRRATDIARDVKTRLGFLRRKHDGQLSATPTAGHGETFLGRLTRASRPSAEEVRSWSESFDNVLSHKHGVRLFHAFLRSEFSEENLEFWLACREHQRLGSASRRSAHARKIYGEFVATQAPREVNLDAMTRATVSERLRVAPASPGAFRPAQARIRGLMEGDSYPRFLRSAAYAQLSATAAPRHPPPVPPPAPAPAPAPHARR</sequence>
<dbReference type="PRINTS" id="PR01301">
    <property type="entry name" value="RGSPROTEIN"/>
</dbReference>
<dbReference type="InterPro" id="IPR036305">
    <property type="entry name" value="RGS_sf"/>
</dbReference>
<dbReference type="InterPro" id="IPR016137">
    <property type="entry name" value="RGS"/>
</dbReference>
<dbReference type="SMART" id="SM00315">
    <property type="entry name" value="RGS"/>
    <property type="match status" value="1"/>
</dbReference>
<keyword evidence="1" id="KW-0734">Signal transduction inhibitor</keyword>
<name>A0AAJ7U9L8_PETMA</name>
<dbReference type="Gene3D" id="1.10.167.10">
    <property type="entry name" value="Regulator of G-protein Signalling 4, domain 2"/>
    <property type="match status" value="1"/>
</dbReference>
<dbReference type="SUPFAM" id="SSF48097">
    <property type="entry name" value="Regulator of G-protein signaling, RGS"/>
    <property type="match status" value="1"/>
</dbReference>
<evidence type="ECO:0000313" key="4">
    <source>
        <dbReference type="Proteomes" id="UP001318040"/>
    </source>
</evidence>
<protein>
    <submittedName>
        <fullName evidence="5">Regulator of G-protein signaling 16-like</fullName>
    </submittedName>
</protein>
<dbReference type="PANTHER" id="PTHR10845:SF259">
    <property type="entry name" value="RGS DOMAIN-CONTAINING PROTEIN-RELATED"/>
    <property type="match status" value="1"/>
</dbReference>
<dbReference type="Proteomes" id="UP001318040">
    <property type="component" value="Chromosome 59"/>
</dbReference>
<dbReference type="KEGG" id="pmrn:116955439"/>
<dbReference type="FunFam" id="1.10.196.10:FF:000001">
    <property type="entry name" value="Regulator of G-protein signaling 8"/>
    <property type="match status" value="1"/>
</dbReference>
<feature type="domain" description="RGS" evidence="3">
    <location>
        <begin position="182"/>
        <end position="300"/>
    </location>
</feature>